<name>F0SJH1_RUBBR</name>
<evidence type="ECO:0000313" key="3">
    <source>
        <dbReference type="Proteomes" id="UP000006860"/>
    </source>
</evidence>
<dbReference type="STRING" id="756272.Plabr_3186"/>
<reference evidence="3" key="1">
    <citation type="submission" date="2011-02" db="EMBL/GenBank/DDBJ databases">
        <title>The complete genome of Planctomyces brasiliensis DSM 5305.</title>
        <authorList>
            <person name="Lucas S."/>
            <person name="Copeland A."/>
            <person name="Lapidus A."/>
            <person name="Bruce D."/>
            <person name="Goodwin L."/>
            <person name="Pitluck S."/>
            <person name="Kyrpides N."/>
            <person name="Mavromatis K."/>
            <person name="Pagani I."/>
            <person name="Ivanova N."/>
            <person name="Ovchinnikova G."/>
            <person name="Lu M."/>
            <person name="Detter J.C."/>
            <person name="Han C."/>
            <person name="Land M."/>
            <person name="Hauser L."/>
            <person name="Markowitz V."/>
            <person name="Cheng J.-F."/>
            <person name="Hugenholtz P."/>
            <person name="Woyke T."/>
            <person name="Wu D."/>
            <person name="Tindall B."/>
            <person name="Pomrenke H.G."/>
            <person name="Brambilla E."/>
            <person name="Klenk H.-P."/>
            <person name="Eisen J.A."/>
        </authorList>
    </citation>
    <scope>NUCLEOTIDE SEQUENCE [LARGE SCALE GENOMIC DNA]</scope>
    <source>
        <strain evidence="3">ATCC 49424 / DSM 5305 / JCM 21570 / NBRC 103401 / IFAM 1448</strain>
    </source>
</reference>
<organism evidence="2 3">
    <name type="scientific">Rubinisphaera brasiliensis (strain ATCC 49424 / DSM 5305 / JCM 21570 / IAM 15109 / NBRC 103401 / IFAM 1448)</name>
    <name type="common">Planctomyces brasiliensis</name>
    <dbReference type="NCBI Taxonomy" id="756272"/>
    <lineage>
        <taxon>Bacteria</taxon>
        <taxon>Pseudomonadati</taxon>
        <taxon>Planctomycetota</taxon>
        <taxon>Planctomycetia</taxon>
        <taxon>Planctomycetales</taxon>
        <taxon>Planctomycetaceae</taxon>
        <taxon>Rubinisphaera</taxon>
    </lineage>
</organism>
<proteinExistence type="predicted"/>
<dbReference type="RefSeq" id="WP_013629504.1">
    <property type="nucleotide sequence ID" value="NC_015174.1"/>
</dbReference>
<protein>
    <submittedName>
        <fullName evidence="2">Type II secretion system protein I/J</fullName>
    </submittedName>
</protein>
<dbReference type="eggNOG" id="ENOG5033IIC">
    <property type="taxonomic scope" value="Bacteria"/>
</dbReference>
<keyword evidence="1" id="KW-1133">Transmembrane helix</keyword>
<evidence type="ECO:0000256" key="1">
    <source>
        <dbReference type="SAM" id="Phobius"/>
    </source>
</evidence>
<feature type="transmembrane region" description="Helical" evidence="1">
    <location>
        <begin position="21"/>
        <end position="40"/>
    </location>
</feature>
<evidence type="ECO:0000313" key="2">
    <source>
        <dbReference type="EMBL" id="ADY60783.1"/>
    </source>
</evidence>
<sequence length="144" mass="16035">MTSCFVSKSRRCLKDCSRHGLTLYEVILSIAILLPALVVLGHSIDTGTRAALQAQRQSEAALLCDTLMAELLAGVRPQEAIGDEPIEWKGPEWSWGLDISPGPHTYLLELRVTVRHRDQLDQIDLEQSLSRYVIDPALETTEVL</sequence>
<gene>
    <name evidence="2" type="ordered locus">Plabr_3186</name>
</gene>
<dbReference type="AlphaFoldDB" id="F0SJH1"/>
<keyword evidence="3" id="KW-1185">Reference proteome</keyword>
<dbReference type="OrthoDB" id="275425at2"/>
<dbReference type="Proteomes" id="UP000006860">
    <property type="component" value="Chromosome"/>
</dbReference>
<keyword evidence="1" id="KW-0472">Membrane</keyword>
<dbReference type="KEGG" id="pbs:Plabr_3186"/>
<dbReference type="HOGENOM" id="CLU_1795049_0_0_0"/>
<keyword evidence="1" id="KW-0812">Transmembrane</keyword>
<accession>F0SJH1</accession>
<dbReference type="EMBL" id="CP002546">
    <property type="protein sequence ID" value="ADY60783.1"/>
    <property type="molecule type" value="Genomic_DNA"/>
</dbReference>